<gene>
    <name evidence="3" type="ORF">AnigIFM63604_002776</name>
    <name evidence="4" type="ORF">CAN33_0016110</name>
</gene>
<evidence type="ECO:0000259" key="2">
    <source>
        <dbReference type="Pfam" id="PF01048"/>
    </source>
</evidence>
<sequence length="554" mass="61465">MALNHDSYRIGWICALPIEMAAARILFDERHPSLPQPPTDTNSYALGKIQSHNVVMACLPSGVYGTTSAAVVAKQMSSTFPGLSFGLMVGIGGGVPLISRSSSDVRLGDVVVGIPQNSLGGVVAYDYGKTIADGTFLRTGSMNHPPWSLLTAVSNIRSLYLLGQGRIGDILNQIIVECPDFRSPGPDHDQLLDASSDPDLPVDKRPVMQRPTRSSDAPHVHYGTIASGNRLIKHAKTRDELAAKYDILCFEMEAAGLMDLENFPCLVIRGISDYADEFKAKEWQPYAAAAAAAYTKELISMIPRDQLREEARNSVSNTPSAEACATSSSIPYGLLHQVFPVEDNFLGSLTTNALWPRQNFHALPAPPSQSQCIVNVQQRSHTIKISVASHTSSSAIVDIKRRGDPDVDRTIRVDRSSSCMLKNSNDWFEEMCTRRNTRKWMEKQLIRSSERIYLVVGFRSLWHRDISLIQADSHDGSNSLPCLGEAVYAVQYREVKFRWFRRRDVDAARLQRRNCWQSLFTDRGDESDDEVENYLEATLNEDIGEASTTEVPQT</sequence>
<dbReference type="GO" id="GO:0009116">
    <property type="term" value="P:nucleoside metabolic process"/>
    <property type="evidence" value="ECO:0007669"/>
    <property type="project" value="InterPro"/>
</dbReference>
<dbReference type="SUPFAM" id="SSF53167">
    <property type="entry name" value="Purine and uridine phosphorylases"/>
    <property type="match status" value="1"/>
</dbReference>
<dbReference type="PANTHER" id="PTHR46082">
    <property type="entry name" value="ATP/GTP-BINDING PROTEIN-RELATED"/>
    <property type="match status" value="1"/>
</dbReference>
<name>A0A254UB51_ASPNG</name>
<dbReference type="VEuPathDB" id="FungiDB:ASPNIDRAFT2_1164266"/>
<feature type="region of interest" description="Disordered" evidence="1">
    <location>
        <begin position="186"/>
        <end position="220"/>
    </location>
</feature>
<evidence type="ECO:0000313" key="4">
    <source>
        <dbReference type="EMBL" id="TPR07892.1"/>
    </source>
</evidence>
<dbReference type="EMBL" id="NKJJ02000007">
    <property type="protein sequence ID" value="TPR07892.1"/>
    <property type="molecule type" value="Genomic_DNA"/>
</dbReference>
<dbReference type="VEuPathDB" id="FungiDB:M747DRAFT_298632"/>
<dbReference type="Proteomes" id="UP000197666">
    <property type="component" value="Unassembled WGS sequence"/>
</dbReference>
<reference evidence="3" key="3">
    <citation type="submission" date="2022-07" db="EMBL/GenBank/DDBJ databases">
        <title>Taxonomy of Aspergillus series Nigri: significant species reduction supported by multi-species coalescent approaches.</title>
        <authorList>
            <person name="Bian C."/>
            <person name="Kusuya Y."/>
            <person name="Sklenar F."/>
            <person name="D'hooge E."/>
            <person name="Yaguchi T."/>
            <person name="Takahashi H."/>
            <person name="Hubka V."/>
        </authorList>
    </citation>
    <scope>NUCLEOTIDE SEQUENCE</scope>
    <source>
        <strain evidence="3">IFM 63604</strain>
    </source>
</reference>
<comment type="caution">
    <text evidence="4">The sequence shown here is derived from an EMBL/GenBank/DDBJ whole genome shotgun (WGS) entry which is preliminary data.</text>
</comment>
<dbReference type="PANTHER" id="PTHR46082:SF11">
    <property type="entry name" value="AAA+ ATPASE DOMAIN-CONTAINING PROTEIN-RELATED"/>
    <property type="match status" value="1"/>
</dbReference>
<reference evidence="4" key="2">
    <citation type="submission" date="2019-02" db="EMBL/GenBank/DDBJ databases">
        <title>FDA dAtabase for Regulatory Grade micrObial Sequences (FDA-ARGOS): Supporting development and validation of Infectious Disease Dx tests.</title>
        <authorList>
            <person name="Kerrigan L."/>
            <person name="Tallon L.J."/>
            <person name="Sadzewicz L."/>
            <person name="Sengamalay N."/>
            <person name="Ott S."/>
            <person name="Godinez A."/>
            <person name="Nagaraj S."/>
            <person name="Vavikolanu K."/>
            <person name="Vyas G."/>
            <person name="Nadendla S."/>
            <person name="Aluvathingal J."/>
            <person name="Sichtig H."/>
        </authorList>
    </citation>
    <scope>NUCLEOTIDE SEQUENCE</scope>
    <source>
        <strain evidence="4">FDAARGOS_311</strain>
    </source>
</reference>
<dbReference type="VEuPathDB" id="FungiDB:An07g03330"/>
<dbReference type="Gene3D" id="3.40.50.1580">
    <property type="entry name" value="Nucleoside phosphorylase domain"/>
    <property type="match status" value="1"/>
</dbReference>
<reference evidence="5" key="1">
    <citation type="submission" date="2018-10" db="EMBL/GenBank/DDBJ databases">
        <title>FDA dAtabase for Regulatory Grade micrObial Sequences (FDA-ARGOS): Supporting development and validation of Infectious Disease Dx tests.</title>
        <authorList>
            <person name="Kerrigan L."/>
            <person name="Tallon L."/>
            <person name="Sadzewicz L."/>
            <person name="Sengamalay N."/>
            <person name="Ott S."/>
            <person name="Godinez A."/>
            <person name="Nagaraj S."/>
            <person name="Vavikolanu K."/>
            <person name="Nadendla S."/>
            <person name="George J."/>
            <person name="Sichtig H."/>
        </authorList>
    </citation>
    <scope>NUCLEOTIDE SEQUENCE [LARGE SCALE GENOMIC DNA]</scope>
    <source>
        <strain evidence="5">FDAARGOS_311</strain>
    </source>
</reference>
<dbReference type="VEuPathDB" id="FungiDB:ATCC64974_45610"/>
<dbReference type="Pfam" id="PF01048">
    <property type="entry name" value="PNP_UDP_1"/>
    <property type="match status" value="1"/>
</dbReference>
<evidence type="ECO:0000313" key="5">
    <source>
        <dbReference type="Proteomes" id="UP000197666"/>
    </source>
</evidence>
<dbReference type="InterPro" id="IPR000845">
    <property type="entry name" value="Nucleoside_phosphorylase_d"/>
</dbReference>
<evidence type="ECO:0000313" key="3">
    <source>
        <dbReference type="EMBL" id="GLA47839.1"/>
    </source>
</evidence>
<dbReference type="OrthoDB" id="1577640at2759"/>
<proteinExistence type="predicted"/>
<accession>A0A254UB51</accession>
<dbReference type="AlphaFoldDB" id="A0A254UB51"/>
<organism evidence="4 5">
    <name type="scientific">Aspergillus niger</name>
    <dbReference type="NCBI Taxonomy" id="5061"/>
    <lineage>
        <taxon>Eukaryota</taxon>
        <taxon>Fungi</taxon>
        <taxon>Dikarya</taxon>
        <taxon>Ascomycota</taxon>
        <taxon>Pezizomycotina</taxon>
        <taxon>Eurotiomycetes</taxon>
        <taxon>Eurotiomycetidae</taxon>
        <taxon>Eurotiales</taxon>
        <taxon>Aspergillaceae</taxon>
        <taxon>Aspergillus</taxon>
        <taxon>Aspergillus subgen. Circumdati</taxon>
    </lineage>
</organism>
<dbReference type="EMBL" id="BRPB01000016">
    <property type="protein sequence ID" value="GLA47839.1"/>
    <property type="molecule type" value="Genomic_DNA"/>
</dbReference>
<feature type="domain" description="Nucleoside phosphorylase" evidence="2">
    <location>
        <begin position="181"/>
        <end position="299"/>
    </location>
</feature>
<protein>
    <submittedName>
        <fullName evidence="4">Ankyrin repeats (3 copies) family protein</fullName>
    </submittedName>
</protein>
<dbReference type="GO" id="GO:0003824">
    <property type="term" value="F:catalytic activity"/>
    <property type="evidence" value="ECO:0007669"/>
    <property type="project" value="InterPro"/>
</dbReference>
<evidence type="ECO:0000256" key="1">
    <source>
        <dbReference type="SAM" id="MobiDB-lite"/>
    </source>
</evidence>
<dbReference type="InterPro" id="IPR053137">
    <property type="entry name" value="NLR-like"/>
</dbReference>
<dbReference type="InterPro" id="IPR035994">
    <property type="entry name" value="Nucleoside_phosphorylase_sf"/>
</dbReference>
<dbReference type="Proteomes" id="UP001144191">
    <property type="component" value="Unassembled WGS sequence"/>
</dbReference>